<evidence type="ECO:0000259" key="1">
    <source>
        <dbReference type="Pfam" id="PF14540"/>
    </source>
</evidence>
<dbReference type="InterPro" id="IPR036388">
    <property type="entry name" value="WH-like_DNA-bd_sf"/>
</dbReference>
<accession>A0A0D0HJ65</accession>
<dbReference type="Gene3D" id="1.10.10.10">
    <property type="entry name" value="Winged helix-like DNA-binding domain superfamily/Winged helix DNA-binding domain"/>
    <property type="match status" value="1"/>
</dbReference>
<dbReference type="InterPro" id="IPR041143">
    <property type="entry name" value="YgxA_HTH"/>
</dbReference>
<proteinExistence type="predicted"/>
<dbReference type="InterPro" id="IPR043519">
    <property type="entry name" value="NT_sf"/>
</dbReference>
<evidence type="ECO:0000313" key="4">
    <source>
        <dbReference type="EMBL" id="KIP20274.1"/>
    </source>
</evidence>
<dbReference type="AlphaFoldDB" id="A0A0D0HJ65"/>
<evidence type="ECO:0008006" key="6">
    <source>
        <dbReference type="Google" id="ProtNLM"/>
    </source>
</evidence>
<dbReference type="Gene3D" id="1.20.120.330">
    <property type="entry name" value="Nucleotidyltransferases domain 2"/>
    <property type="match status" value="1"/>
</dbReference>
<feature type="domain" description="YgxA-like helix-turn-helix" evidence="2">
    <location>
        <begin position="224"/>
        <end position="287"/>
    </location>
</feature>
<evidence type="ECO:0000259" key="2">
    <source>
        <dbReference type="Pfam" id="PF18576"/>
    </source>
</evidence>
<evidence type="ECO:0000313" key="5">
    <source>
        <dbReference type="Proteomes" id="UP000032047"/>
    </source>
</evidence>
<sequence>MEDVLRPIYQERASHPQTLGILMIEKGSDYSPETDLFDVVLFVIVREGREPIFIKHYAFEEKSASLHIVDERQVKEWVLFGSNRKVMNWLLNGKVLFDRNEYIEQWRQRLLQFPVDERKVKMGIEFAKLVRRYIEGRSFFEKDQWLDAYNHVLHALHHLARLSIIENGFYPEVTVWNQVKHIEPQIHKLYAELVGSEEPLDKRLQLLFLASDFFIHSKLKQGASHLIHVLQKKKTSWSMAELLDEQELAVYGVDLAILLEFLVEKHILSVEKIATKGQGVFHRHYMVEKK</sequence>
<dbReference type="EMBL" id="JXTG01000019">
    <property type="protein sequence ID" value="KIP20274.1"/>
    <property type="molecule type" value="Genomic_DNA"/>
</dbReference>
<comment type="caution">
    <text evidence="4">The sequence shown here is derived from an EMBL/GenBank/DDBJ whole genome shotgun (WGS) entry which is preliminary data.</text>
</comment>
<reference evidence="4 5" key="1">
    <citation type="submission" date="2015-01" db="EMBL/GenBank/DDBJ databases">
        <title>Genome sequence of Anoxybacillus ayderensis strain AB04.</title>
        <authorList>
            <person name="Belduz A.O."/>
            <person name="Canakci S."/>
            <person name="Chan K.-G."/>
            <person name="Kahar U.M."/>
            <person name="Yaakob A.S."/>
            <person name="Chan C.S."/>
            <person name="Goh K.M."/>
        </authorList>
    </citation>
    <scope>NUCLEOTIDE SEQUENCE [LARGE SCALE GENOMIC DNA]</scope>
    <source>
        <strain evidence="4 5">AB04</strain>
    </source>
</reference>
<dbReference type="Pfam" id="PF22339">
    <property type="entry name" value="YgxA-like_sub_bind"/>
    <property type="match status" value="1"/>
</dbReference>
<dbReference type="RefSeq" id="WP_021095984.1">
    <property type="nucleotide sequence ID" value="NZ_ANOC01000084.1"/>
</dbReference>
<gene>
    <name evidence="4" type="ORF">JV16_02512</name>
</gene>
<dbReference type="PATRIC" id="fig|265546.4.peg.2526"/>
<dbReference type="Pfam" id="PF14540">
    <property type="entry name" value="NTF-like"/>
    <property type="match status" value="1"/>
</dbReference>
<protein>
    <recommendedName>
        <fullName evidence="6">Nucleotidyltransferase-like domain-containing protein</fullName>
    </recommendedName>
</protein>
<dbReference type="Proteomes" id="UP000032047">
    <property type="component" value="Unassembled WGS sequence"/>
</dbReference>
<organism evidence="4 5">
    <name type="scientific">Anoxybacillus ayderensis</name>
    <dbReference type="NCBI Taxonomy" id="265546"/>
    <lineage>
        <taxon>Bacteria</taxon>
        <taxon>Bacillati</taxon>
        <taxon>Bacillota</taxon>
        <taxon>Bacilli</taxon>
        <taxon>Bacillales</taxon>
        <taxon>Anoxybacillaceae</taxon>
        <taxon>Anoxybacillus</taxon>
    </lineage>
</organism>
<feature type="domain" description="YgxA-like substrate binding" evidence="3">
    <location>
        <begin position="119"/>
        <end position="218"/>
    </location>
</feature>
<evidence type="ECO:0000259" key="3">
    <source>
        <dbReference type="Pfam" id="PF22339"/>
    </source>
</evidence>
<dbReference type="Gene3D" id="3.30.460.10">
    <property type="entry name" value="Beta Polymerase, domain 2"/>
    <property type="match status" value="1"/>
</dbReference>
<dbReference type="InterPro" id="IPR054515">
    <property type="entry name" value="YgxA-like_substrate-bd"/>
</dbReference>
<feature type="domain" description="Nucleotidyltransferase-like" evidence="1">
    <location>
        <begin position="1"/>
        <end position="118"/>
    </location>
</feature>
<dbReference type="InterPro" id="IPR029348">
    <property type="entry name" value="NTF-like"/>
</dbReference>
<dbReference type="Pfam" id="PF18576">
    <property type="entry name" value="HTH_52"/>
    <property type="match status" value="1"/>
</dbReference>
<keyword evidence="5" id="KW-1185">Reference proteome</keyword>
<name>A0A0D0HJ65_9BACL</name>